<evidence type="ECO:0000256" key="1">
    <source>
        <dbReference type="SAM" id="Coils"/>
    </source>
</evidence>
<sequence length="79" mass="8911">NDEKTVALITTVSLDESHKNDDCENMKIDFVMKKSDDLLAASQKLNKQNVKLIKSVAELKLENSRIANEVQSLEAYSEK</sequence>
<accession>A0A5E4GMC1</accession>
<feature type="non-terminal residue" evidence="2">
    <location>
        <position position="79"/>
    </location>
</feature>
<evidence type="ECO:0000313" key="2">
    <source>
        <dbReference type="EMBL" id="VVA40924.1"/>
    </source>
</evidence>
<keyword evidence="1" id="KW-0175">Coiled coil</keyword>
<organism evidence="2 3">
    <name type="scientific">Prunus dulcis</name>
    <name type="common">Almond</name>
    <name type="synonym">Amygdalus dulcis</name>
    <dbReference type="NCBI Taxonomy" id="3755"/>
    <lineage>
        <taxon>Eukaryota</taxon>
        <taxon>Viridiplantae</taxon>
        <taxon>Streptophyta</taxon>
        <taxon>Embryophyta</taxon>
        <taxon>Tracheophyta</taxon>
        <taxon>Spermatophyta</taxon>
        <taxon>Magnoliopsida</taxon>
        <taxon>eudicotyledons</taxon>
        <taxon>Gunneridae</taxon>
        <taxon>Pentapetalae</taxon>
        <taxon>rosids</taxon>
        <taxon>fabids</taxon>
        <taxon>Rosales</taxon>
        <taxon>Rosaceae</taxon>
        <taxon>Amygdaloideae</taxon>
        <taxon>Amygdaleae</taxon>
        <taxon>Prunus</taxon>
    </lineage>
</organism>
<dbReference type="AlphaFoldDB" id="A0A5E4GMC1"/>
<dbReference type="InParanoid" id="A0A5E4GMC1"/>
<gene>
    <name evidence="2" type="ORF">ALMOND_2B008606</name>
</gene>
<protein>
    <submittedName>
        <fullName evidence="2">PREDICTED: keratin type I cytoskeletal</fullName>
    </submittedName>
</protein>
<feature type="non-terminal residue" evidence="2">
    <location>
        <position position="1"/>
    </location>
</feature>
<proteinExistence type="predicted"/>
<dbReference type="EMBL" id="CABIKO010001117">
    <property type="protein sequence ID" value="VVA40924.1"/>
    <property type="molecule type" value="Genomic_DNA"/>
</dbReference>
<feature type="coiled-coil region" evidence="1">
    <location>
        <begin position="42"/>
        <end position="76"/>
    </location>
</feature>
<evidence type="ECO:0000313" key="3">
    <source>
        <dbReference type="Proteomes" id="UP000327085"/>
    </source>
</evidence>
<dbReference type="Proteomes" id="UP000327085">
    <property type="component" value="Unassembled WGS sequence"/>
</dbReference>
<keyword evidence="2" id="KW-0416">Keratin</keyword>
<dbReference type="GO" id="GO:0005882">
    <property type="term" value="C:intermediate filament"/>
    <property type="evidence" value="ECO:0007669"/>
    <property type="project" value="UniProtKB-KW"/>
</dbReference>
<dbReference type="Gramene" id="VVA40924">
    <property type="protein sequence ID" value="VVA40924"/>
    <property type="gene ID" value="Prudul26B008606"/>
</dbReference>
<name>A0A5E4GMC1_PRUDU</name>
<reference evidence="3" key="1">
    <citation type="journal article" date="2020" name="Plant J.">
        <title>Transposons played a major role in the diversification between the closely related almond and peach genomes: results from the almond genome sequence.</title>
        <authorList>
            <person name="Alioto T."/>
            <person name="Alexiou K.G."/>
            <person name="Bardil A."/>
            <person name="Barteri F."/>
            <person name="Castanera R."/>
            <person name="Cruz F."/>
            <person name="Dhingra A."/>
            <person name="Duval H."/>
            <person name="Fernandez I Marti A."/>
            <person name="Frias L."/>
            <person name="Galan B."/>
            <person name="Garcia J.L."/>
            <person name="Howad W."/>
            <person name="Gomez-Garrido J."/>
            <person name="Gut M."/>
            <person name="Julca I."/>
            <person name="Morata J."/>
            <person name="Puigdomenech P."/>
            <person name="Ribeca P."/>
            <person name="Rubio Cabetas M.J."/>
            <person name="Vlasova A."/>
            <person name="Wirthensohn M."/>
            <person name="Garcia-Mas J."/>
            <person name="Gabaldon T."/>
            <person name="Casacuberta J.M."/>
            <person name="Arus P."/>
        </authorList>
    </citation>
    <scope>NUCLEOTIDE SEQUENCE [LARGE SCALE GENOMIC DNA]</scope>
    <source>
        <strain evidence="3">cv. Texas</strain>
    </source>
</reference>